<feature type="region of interest" description="Disordered" evidence="1">
    <location>
        <begin position="371"/>
        <end position="403"/>
    </location>
</feature>
<dbReference type="Proteomes" id="UP001325479">
    <property type="component" value="Chromosome"/>
</dbReference>
<protein>
    <submittedName>
        <fullName evidence="2">MxaL protein</fullName>
    </submittedName>
</protein>
<name>A0ABZ0WJR2_9BURK</name>
<organism evidence="2 3">
    <name type="scientific">Paraburkholderia kururiensis</name>
    <dbReference type="NCBI Taxonomy" id="984307"/>
    <lineage>
        <taxon>Bacteria</taxon>
        <taxon>Pseudomonadati</taxon>
        <taxon>Pseudomonadota</taxon>
        <taxon>Betaproteobacteria</taxon>
        <taxon>Burkholderiales</taxon>
        <taxon>Burkholderiaceae</taxon>
        <taxon>Paraburkholderia</taxon>
    </lineage>
</organism>
<dbReference type="RefSeq" id="WP_232833408.1">
    <property type="nucleotide sequence ID" value="NZ_CP139965.1"/>
</dbReference>
<proteinExistence type="predicted"/>
<feature type="compositionally biased region" description="Polar residues" evidence="1">
    <location>
        <begin position="182"/>
        <end position="196"/>
    </location>
</feature>
<sequence length="403" mass="42398">MTRHAPASVAGGARVRTLARRLLHAPRHFLAGRDWAVAAALVLLAAAFAVPSVDLPRDTFTYMVTFDITQSMDAEDMSLNGAPASRLAFAKASMRDALGQLPCGSKVGWSVFTGQAALPLVTPVEVCRHYDALLASLAAIDGRMRWTNWSRIAEGGIYSAVRVAHTIGQGGGQGSDPGIAQTGGQARGQSEGQTVRQDPAARGVAVVFFTDGQEAPPILPSNGPAIEIGMPGVKGWLIGVGGEQPVPVPKTDASGRKTGYWSAADVVQVPPADRPPGAGESHEELSGLRGPYLASVASRIGFGYRRLLGPASLATALRDPSLAHREPVPTDVRWALALAALLLLTWRYAGSPQRARRWTLRSPFAAVRAKGRVHRAGPSGVQAPARAPAANFDQDGGRSAWVE</sequence>
<accession>A0ABZ0WJR2</accession>
<evidence type="ECO:0000256" key="1">
    <source>
        <dbReference type="SAM" id="MobiDB-lite"/>
    </source>
</evidence>
<dbReference type="EMBL" id="CP139965">
    <property type="protein sequence ID" value="WQD77593.1"/>
    <property type="molecule type" value="Genomic_DNA"/>
</dbReference>
<evidence type="ECO:0000313" key="3">
    <source>
        <dbReference type="Proteomes" id="UP001325479"/>
    </source>
</evidence>
<feature type="region of interest" description="Disordered" evidence="1">
    <location>
        <begin position="169"/>
        <end position="198"/>
    </location>
</feature>
<dbReference type="InterPro" id="IPR036465">
    <property type="entry name" value="vWFA_dom_sf"/>
</dbReference>
<evidence type="ECO:0000313" key="2">
    <source>
        <dbReference type="EMBL" id="WQD77593.1"/>
    </source>
</evidence>
<reference evidence="2 3" key="1">
    <citation type="submission" date="2023-12" db="EMBL/GenBank/DDBJ databases">
        <title>Genome sequencing and assembly of bacterial species from a model synthetic community.</title>
        <authorList>
            <person name="Hogle S.L."/>
        </authorList>
    </citation>
    <scope>NUCLEOTIDE SEQUENCE [LARGE SCALE GENOMIC DNA]</scope>
    <source>
        <strain evidence="2 3">HAMBI 2494</strain>
    </source>
</reference>
<keyword evidence="3" id="KW-1185">Reference proteome</keyword>
<gene>
    <name evidence="2" type="ORF">U0042_26685</name>
</gene>
<dbReference type="Gene3D" id="3.40.50.410">
    <property type="entry name" value="von Willebrand factor, type A domain"/>
    <property type="match status" value="1"/>
</dbReference>